<dbReference type="AlphaFoldDB" id="A0A0A8Z3J1"/>
<protein>
    <submittedName>
        <fullName evidence="1">Uncharacterized protein</fullName>
    </submittedName>
</protein>
<proteinExistence type="predicted"/>
<name>A0A0A8Z3J1_ARUDO</name>
<sequence length="17" mass="1797">MVICGHAIFFCALDTVG</sequence>
<reference evidence="1" key="1">
    <citation type="submission" date="2014-09" db="EMBL/GenBank/DDBJ databases">
        <authorList>
            <person name="Magalhaes I.L.F."/>
            <person name="Oliveira U."/>
            <person name="Santos F.R."/>
            <person name="Vidigal T.H.D.A."/>
            <person name="Brescovit A.D."/>
            <person name="Santos A.J."/>
        </authorList>
    </citation>
    <scope>NUCLEOTIDE SEQUENCE</scope>
    <source>
        <tissue evidence="1">Shoot tissue taken approximately 20 cm above the soil surface</tissue>
    </source>
</reference>
<reference evidence="1" key="2">
    <citation type="journal article" date="2015" name="Data Brief">
        <title>Shoot transcriptome of the giant reed, Arundo donax.</title>
        <authorList>
            <person name="Barrero R.A."/>
            <person name="Guerrero F.D."/>
            <person name="Moolhuijzen P."/>
            <person name="Goolsby J.A."/>
            <person name="Tidwell J."/>
            <person name="Bellgard S.E."/>
            <person name="Bellgard M.I."/>
        </authorList>
    </citation>
    <scope>NUCLEOTIDE SEQUENCE</scope>
    <source>
        <tissue evidence="1">Shoot tissue taken approximately 20 cm above the soil surface</tissue>
    </source>
</reference>
<organism evidence="1">
    <name type="scientific">Arundo donax</name>
    <name type="common">Giant reed</name>
    <name type="synonym">Donax arundinaceus</name>
    <dbReference type="NCBI Taxonomy" id="35708"/>
    <lineage>
        <taxon>Eukaryota</taxon>
        <taxon>Viridiplantae</taxon>
        <taxon>Streptophyta</taxon>
        <taxon>Embryophyta</taxon>
        <taxon>Tracheophyta</taxon>
        <taxon>Spermatophyta</taxon>
        <taxon>Magnoliopsida</taxon>
        <taxon>Liliopsida</taxon>
        <taxon>Poales</taxon>
        <taxon>Poaceae</taxon>
        <taxon>PACMAD clade</taxon>
        <taxon>Arundinoideae</taxon>
        <taxon>Arundineae</taxon>
        <taxon>Arundo</taxon>
    </lineage>
</organism>
<evidence type="ECO:0000313" key="1">
    <source>
        <dbReference type="EMBL" id="JAD31320.1"/>
    </source>
</evidence>
<accession>A0A0A8Z3J1</accession>
<dbReference type="EMBL" id="GBRH01266575">
    <property type="protein sequence ID" value="JAD31320.1"/>
    <property type="molecule type" value="Transcribed_RNA"/>
</dbReference>